<sequence length="107" mass="12631">MRSNPVRSSLDFRSDEPEGSGMQRLNSEIFESFETLYNCVNKSFEEMRREGEEKLRQPATSIRWHFFLVLSCVFIAWFLDPGRRIIISITRILTGREIDSGIFYIFL</sequence>
<keyword evidence="2" id="KW-0812">Transmembrane</keyword>
<keyword evidence="2" id="KW-1133">Transmembrane helix</keyword>
<evidence type="ECO:0000313" key="3">
    <source>
        <dbReference type="EMBL" id="ABU60067.1"/>
    </source>
</evidence>
<dbReference type="EMBL" id="CP000804">
    <property type="protein sequence ID" value="ABU60067.1"/>
    <property type="molecule type" value="Genomic_DNA"/>
</dbReference>
<proteinExistence type="predicted"/>
<keyword evidence="2" id="KW-0472">Membrane</keyword>
<keyword evidence="4" id="KW-1185">Reference proteome</keyword>
<accession>A7NR71</accession>
<dbReference type="Proteomes" id="UP000000263">
    <property type="component" value="Chromosome"/>
</dbReference>
<protein>
    <submittedName>
        <fullName evidence="3">Uncharacterized protein</fullName>
    </submittedName>
</protein>
<dbReference type="HOGENOM" id="CLU_2208085_0_0_0"/>
<reference evidence="3 4" key="1">
    <citation type="submission" date="2007-08" db="EMBL/GenBank/DDBJ databases">
        <title>Complete sequence of Roseiflexus castenholzii DSM 13941.</title>
        <authorList>
            <consortium name="US DOE Joint Genome Institute"/>
            <person name="Copeland A."/>
            <person name="Lucas S."/>
            <person name="Lapidus A."/>
            <person name="Barry K."/>
            <person name="Glavina del Rio T."/>
            <person name="Dalin E."/>
            <person name="Tice H."/>
            <person name="Pitluck S."/>
            <person name="Thompson L.S."/>
            <person name="Brettin T."/>
            <person name="Bruce D."/>
            <person name="Detter J.C."/>
            <person name="Han C."/>
            <person name="Tapia R."/>
            <person name="Schmutz J."/>
            <person name="Larimer F."/>
            <person name="Land M."/>
            <person name="Hauser L."/>
            <person name="Kyrpides N."/>
            <person name="Mikhailova N."/>
            <person name="Bryant D.A."/>
            <person name="Hanada S."/>
            <person name="Tsukatani Y."/>
            <person name="Richardson P."/>
        </authorList>
    </citation>
    <scope>NUCLEOTIDE SEQUENCE [LARGE SCALE GENOMIC DNA]</scope>
    <source>
        <strain evidence="4">DSM 13941 / HLO8</strain>
    </source>
</reference>
<evidence type="ECO:0000256" key="1">
    <source>
        <dbReference type="SAM" id="MobiDB-lite"/>
    </source>
</evidence>
<dbReference type="AlphaFoldDB" id="A7NR71"/>
<dbReference type="KEGG" id="rca:Rcas_4034"/>
<feature type="transmembrane region" description="Helical" evidence="2">
    <location>
        <begin position="62"/>
        <end position="79"/>
    </location>
</feature>
<name>A7NR71_ROSCS</name>
<organism evidence="3 4">
    <name type="scientific">Roseiflexus castenholzii (strain DSM 13941 / HLO8)</name>
    <dbReference type="NCBI Taxonomy" id="383372"/>
    <lineage>
        <taxon>Bacteria</taxon>
        <taxon>Bacillati</taxon>
        <taxon>Chloroflexota</taxon>
        <taxon>Chloroflexia</taxon>
        <taxon>Chloroflexales</taxon>
        <taxon>Roseiflexineae</taxon>
        <taxon>Roseiflexaceae</taxon>
        <taxon>Roseiflexus</taxon>
    </lineage>
</organism>
<evidence type="ECO:0000313" key="4">
    <source>
        <dbReference type="Proteomes" id="UP000000263"/>
    </source>
</evidence>
<feature type="region of interest" description="Disordered" evidence="1">
    <location>
        <begin position="1"/>
        <end position="23"/>
    </location>
</feature>
<gene>
    <name evidence="3" type="ordered locus">Rcas_4034</name>
</gene>
<evidence type="ECO:0000256" key="2">
    <source>
        <dbReference type="SAM" id="Phobius"/>
    </source>
</evidence>